<sequence length="87" mass="9123">MQLGLPPLSEEHAFRLALADRLIAGGFDPGVLCKSLGLDLPAEVQKFDPGQPRDEQGRWTSGGSGVAEGRSVSPGPHGGDKSEDDKL</sequence>
<evidence type="ECO:0000256" key="1">
    <source>
        <dbReference type="SAM" id="MobiDB-lite"/>
    </source>
</evidence>
<evidence type="ECO:0000313" key="3">
    <source>
        <dbReference type="Proteomes" id="UP000198755"/>
    </source>
</evidence>
<keyword evidence="3" id="KW-1185">Reference proteome</keyword>
<dbReference type="RefSeq" id="WP_175492487.1">
    <property type="nucleotide sequence ID" value="NZ_FOSN01000002.1"/>
</dbReference>
<proteinExistence type="predicted"/>
<feature type="compositionally biased region" description="Basic and acidic residues" evidence="1">
    <location>
        <begin position="78"/>
        <end position="87"/>
    </location>
</feature>
<dbReference type="EMBL" id="FOSN01000002">
    <property type="protein sequence ID" value="SFK11075.1"/>
    <property type="molecule type" value="Genomic_DNA"/>
</dbReference>
<evidence type="ECO:0000313" key="2">
    <source>
        <dbReference type="EMBL" id="SFK11075.1"/>
    </source>
</evidence>
<gene>
    <name evidence="2" type="ORF">SAMN05444581_102151</name>
</gene>
<accession>A0A1I3WU71</accession>
<feature type="region of interest" description="Disordered" evidence="1">
    <location>
        <begin position="44"/>
        <end position="87"/>
    </location>
</feature>
<dbReference type="STRING" id="1612308.SAMN05444581_102151"/>
<reference evidence="2 3" key="1">
    <citation type="submission" date="2016-10" db="EMBL/GenBank/DDBJ databases">
        <authorList>
            <person name="de Groot N.N."/>
        </authorList>
    </citation>
    <scope>NUCLEOTIDE SEQUENCE [LARGE SCALE GENOMIC DNA]</scope>
    <source>
        <strain evidence="2 3">NE2</strain>
    </source>
</reference>
<dbReference type="Proteomes" id="UP000198755">
    <property type="component" value="Unassembled WGS sequence"/>
</dbReference>
<organism evidence="2 3">
    <name type="scientific">Methylocapsa palsarum</name>
    <dbReference type="NCBI Taxonomy" id="1612308"/>
    <lineage>
        <taxon>Bacteria</taxon>
        <taxon>Pseudomonadati</taxon>
        <taxon>Pseudomonadota</taxon>
        <taxon>Alphaproteobacteria</taxon>
        <taxon>Hyphomicrobiales</taxon>
        <taxon>Beijerinckiaceae</taxon>
        <taxon>Methylocapsa</taxon>
    </lineage>
</organism>
<dbReference type="AlphaFoldDB" id="A0A1I3WU71"/>
<protein>
    <submittedName>
        <fullName evidence="2">Uncharacterized protein</fullName>
    </submittedName>
</protein>
<name>A0A1I3WU71_9HYPH</name>